<dbReference type="NCBIfam" id="TIGR00369">
    <property type="entry name" value="unchar_dom_1"/>
    <property type="match status" value="1"/>
</dbReference>
<dbReference type="Proteomes" id="UP000248553">
    <property type="component" value="Unassembled WGS sequence"/>
</dbReference>
<dbReference type="Pfam" id="PF03061">
    <property type="entry name" value="4HBT"/>
    <property type="match status" value="1"/>
</dbReference>
<dbReference type="SUPFAM" id="SSF54637">
    <property type="entry name" value="Thioesterase/thiol ester dehydrase-isomerase"/>
    <property type="match status" value="1"/>
</dbReference>
<evidence type="ECO:0000256" key="2">
    <source>
        <dbReference type="ARBA" id="ARBA00022801"/>
    </source>
</evidence>
<evidence type="ECO:0000313" key="4">
    <source>
        <dbReference type="EMBL" id="RAK62084.1"/>
    </source>
</evidence>
<evidence type="ECO:0000256" key="1">
    <source>
        <dbReference type="ARBA" id="ARBA00008324"/>
    </source>
</evidence>
<dbReference type="PANTHER" id="PTHR43240">
    <property type="entry name" value="1,4-DIHYDROXY-2-NAPHTHOYL-COA THIOESTERASE 1"/>
    <property type="match status" value="1"/>
</dbReference>
<dbReference type="EMBL" id="QHKM01000017">
    <property type="protein sequence ID" value="RAK62084.1"/>
    <property type="molecule type" value="Genomic_DNA"/>
</dbReference>
<dbReference type="AlphaFoldDB" id="A0A328B8D8"/>
<evidence type="ECO:0000313" key="5">
    <source>
        <dbReference type="Proteomes" id="UP000248553"/>
    </source>
</evidence>
<gene>
    <name evidence="4" type="ORF">DLM85_24415</name>
</gene>
<name>A0A328B8D8_9BACT</name>
<dbReference type="PANTHER" id="PTHR43240:SF5">
    <property type="entry name" value="1,4-DIHYDROXY-2-NAPHTHOYL-COA THIOESTERASE 1"/>
    <property type="match status" value="1"/>
</dbReference>
<dbReference type="RefSeq" id="WP_111480811.1">
    <property type="nucleotide sequence ID" value="NZ_QHKM01000017.1"/>
</dbReference>
<accession>A0A328B8D8</accession>
<protein>
    <submittedName>
        <fullName evidence="4">Thioesterase</fullName>
    </submittedName>
</protein>
<dbReference type="CDD" id="cd03443">
    <property type="entry name" value="PaaI_thioesterase"/>
    <property type="match status" value="1"/>
</dbReference>
<keyword evidence="5" id="KW-1185">Reference proteome</keyword>
<comment type="similarity">
    <text evidence="1">Belongs to the thioesterase PaaI family.</text>
</comment>
<dbReference type="InterPro" id="IPR003736">
    <property type="entry name" value="PAAI_dom"/>
</dbReference>
<dbReference type="OrthoDB" id="9798208at2"/>
<reference evidence="5" key="1">
    <citation type="submission" date="2018-05" db="EMBL/GenBank/DDBJ databases">
        <authorList>
            <person name="Nie L."/>
        </authorList>
    </citation>
    <scope>NUCLEOTIDE SEQUENCE [LARGE SCALE GENOMIC DNA]</scope>
    <source>
        <strain evidence="5">NL</strain>
    </source>
</reference>
<dbReference type="Gene3D" id="3.10.129.10">
    <property type="entry name" value="Hotdog Thioesterase"/>
    <property type="match status" value="1"/>
</dbReference>
<dbReference type="GO" id="GO:0005829">
    <property type="term" value="C:cytosol"/>
    <property type="evidence" value="ECO:0007669"/>
    <property type="project" value="TreeGrafter"/>
</dbReference>
<dbReference type="GO" id="GO:0061522">
    <property type="term" value="F:1,4-dihydroxy-2-naphthoyl-CoA thioesterase activity"/>
    <property type="evidence" value="ECO:0007669"/>
    <property type="project" value="TreeGrafter"/>
</dbReference>
<dbReference type="InterPro" id="IPR029069">
    <property type="entry name" value="HotDog_dom_sf"/>
</dbReference>
<comment type="caution">
    <text evidence="4">The sequence shown here is derived from an EMBL/GenBank/DDBJ whole genome shotgun (WGS) entry which is preliminary data.</text>
</comment>
<keyword evidence="2" id="KW-0378">Hydrolase</keyword>
<proteinExistence type="inferred from homology"/>
<organism evidence="4 5">
    <name type="scientific">Hymenobacter edaphi</name>
    <dbReference type="NCBI Taxonomy" id="2211146"/>
    <lineage>
        <taxon>Bacteria</taxon>
        <taxon>Pseudomonadati</taxon>
        <taxon>Bacteroidota</taxon>
        <taxon>Cytophagia</taxon>
        <taxon>Cytophagales</taxon>
        <taxon>Hymenobacteraceae</taxon>
        <taxon>Hymenobacter</taxon>
    </lineage>
</organism>
<evidence type="ECO:0000259" key="3">
    <source>
        <dbReference type="Pfam" id="PF03061"/>
    </source>
</evidence>
<sequence length="151" mass="16310">MLPPSATLPTVAELNAWSRHTMGEHLGIEITAVEERAIEGRMPVDHRTHQPMGLLHGGASVVLAETLGSIGAVLQVDRSKYACVGLEINANHIKSVRSGYVIGRAEALHLGRTTQIWEIRIRHEESGALICISRITMAVIEVPAKKAQPAA</sequence>
<dbReference type="InterPro" id="IPR006683">
    <property type="entry name" value="Thioestr_dom"/>
</dbReference>
<feature type="domain" description="Thioesterase" evidence="3">
    <location>
        <begin position="52"/>
        <end position="127"/>
    </location>
</feature>